<evidence type="ECO:0000256" key="4">
    <source>
        <dbReference type="ARBA" id="ARBA00022723"/>
    </source>
</evidence>
<accession>A0A8J2KHB2</accession>
<dbReference type="EMBL" id="CAJVCH010407496">
    <property type="protein sequence ID" value="CAG7817951.1"/>
    <property type="molecule type" value="Genomic_DNA"/>
</dbReference>
<evidence type="ECO:0000256" key="2">
    <source>
        <dbReference type="ARBA" id="ARBA00010617"/>
    </source>
</evidence>
<dbReference type="AlphaFoldDB" id="A0A8J2KHB2"/>
<evidence type="ECO:0000256" key="5">
    <source>
        <dbReference type="ARBA" id="ARBA00023002"/>
    </source>
</evidence>
<organism evidence="9 10">
    <name type="scientific">Allacma fusca</name>
    <dbReference type="NCBI Taxonomy" id="39272"/>
    <lineage>
        <taxon>Eukaryota</taxon>
        <taxon>Metazoa</taxon>
        <taxon>Ecdysozoa</taxon>
        <taxon>Arthropoda</taxon>
        <taxon>Hexapoda</taxon>
        <taxon>Collembola</taxon>
        <taxon>Symphypleona</taxon>
        <taxon>Sminthuridae</taxon>
        <taxon>Allacma</taxon>
    </lineage>
</organism>
<dbReference type="GO" id="GO:0006082">
    <property type="term" value="P:organic acid metabolic process"/>
    <property type="evidence" value="ECO:0007669"/>
    <property type="project" value="TreeGrafter"/>
</dbReference>
<feature type="signal peptide" evidence="8">
    <location>
        <begin position="1"/>
        <end position="19"/>
    </location>
</feature>
<evidence type="ECO:0000313" key="9">
    <source>
        <dbReference type="EMBL" id="CAG7817951.1"/>
    </source>
</evidence>
<dbReference type="GO" id="GO:0016712">
    <property type="term" value="F:oxidoreductase activity, acting on paired donors, with incorporation or reduction of molecular oxygen, reduced flavin or flavoprotein as one donor, and incorporation of one atom of oxygen"/>
    <property type="evidence" value="ECO:0007669"/>
    <property type="project" value="TreeGrafter"/>
</dbReference>
<dbReference type="InterPro" id="IPR050182">
    <property type="entry name" value="Cytochrome_P450_fam2"/>
</dbReference>
<keyword evidence="8" id="KW-0732">Signal</keyword>
<proteinExistence type="inferred from homology"/>
<evidence type="ECO:0000256" key="3">
    <source>
        <dbReference type="ARBA" id="ARBA00022617"/>
    </source>
</evidence>
<evidence type="ECO:0000256" key="1">
    <source>
        <dbReference type="ARBA" id="ARBA00001971"/>
    </source>
</evidence>
<dbReference type="InterPro" id="IPR001128">
    <property type="entry name" value="Cyt_P450"/>
</dbReference>
<evidence type="ECO:0000256" key="6">
    <source>
        <dbReference type="ARBA" id="ARBA00023004"/>
    </source>
</evidence>
<dbReference type="Pfam" id="PF00067">
    <property type="entry name" value="p450"/>
    <property type="match status" value="1"/>
</dbReference>
<dbReference type="GO" id="GO:0006805">
    <property type="term" value="P:xenobiotic metabolic process"/>
    <property type="evidence" value="ECO:0007669"/>
    <property type="project" value="TreeGrafter"/>
</dbReference>
<dbReference type="PANTHER" id="PTHR24300:SF376">
    <property type="entry name" value="CYTOCHROME P450 15A1"/>
    <property type="match status" value="1"/>
</dbReference>
<keyword evidence="10" id="KW-1185">Reference proteome</keyword>
<keyword evidence="6" id="KW-0408">Iron</keyword>
<dbReference type="GO" id="GO:0005506">
    <property type="term" value="F:iron ion binding"/>
    <property type="evidence" value="ECO:0007669"/>
    <property type="project" value="InterPro"/>
</dbReference>
<dbReference type="FunFam" id="1.10.630.10:FF:000036">
    <property type="entry name" value="CYtochrome P450 family"/>
    <property type="match status" value="1"/>
</dbReference>
<reference evidence="9" key="1">
    <citation type="submission" date="2021-06" db="EMBL/GenBank/DDBJ databases">
        <authorList>
            <person name="Hodson N. C."/>
            <person name="Mongue J. A."/>
            <person name="Jaron S. K."/>
        </authorList>
    </citation>
    <scope>NUCLEOTIDE SEQUENCE</scope>
</reference>
<protein>
    <recommendedName>
        <fullName evidence="11">Cytochrome P450</fullName>
    </recommendedName>
</protein>
<comment type="similarity">
    <text evidence="2">Belongs to the cytochrome P450 family.</text>
</comment>
<dbReference type="Proteomes" id="UP000708208">
    <property type="component" value="Unassembled WGS sequence"/>
</dbReference>
<dbReference type="GO" id="GO:0020037">
    <property type="term" value="F:heme binding"/>
    <property type="evidence" value="ECO:0007669"/>
    <property type="project" value="InterPro"/>
</dbReference>
<keyword evidence="5" id="KW-0560">Oxidoreductase</keyword>
<keyword evidence="4" id="KW-0479">Metal-binding</keyword>
<evidence type="ECO:0000256" key="7">
    <source>
        <dbReference type="ARBA" id="ARBA00023033"/>
    </source>
</evidence>
<name>A0A8J2KHB2_9HEXA</name>
<dbReference type="OrthoDB" id="1055148at2759"/>
<evidence type="ECO:0000256" key="8">
    <source>
        <dbReference type="SAM" id="SignalP"/>
    </source>
</evidence>
<evidence type="ECO:0008006" key="11">
    <source>
        <dbReference type="Google" id="ProtNLM"/>
    </source>
</evidence>
<dbReference type="GO" id="GO:0008395">
    <property type="term" value="F:steroid hydroxylase activity"/>
    <property type="evidence" value="ECO:0007669"/>
    <property type="project" value="TreeGrafter"/>
</dbReference>
<gene>
    <name evidence="9" type="ORF">AFUS01_LOCUS28487</name>
</gene>
<sequence length="502" mass="57010">MITEFLVFVVVLVVSLILLQKKPKNFPPGPLGLPIVGHLPLLGQSPHKRLLEWKKKYGPIIGVQFGSFRTVVLTDAKVIREALNMPAFSARPNIKAFSERSGGVRKGIIFTDGHEWLEQRRFTLKNLRDFGFGRNTMEAKIQDEVIELMDRFAATAGKPLQMRNVFNSAVLNALWSIMLGERKKQDDPELAEAVRRLTASIDENNITASLAIFLPWLAEFAPKLSGYEKMIKENEPLVKFVQKNIDEHNKLHTAGEPRDYVDSYVDEVKRTTDPDSSFHEKNGHLTFAVLDLFAAGAETTSTTLTWLFAYLVTYPEIQEKFQKELDDVIGRERLPALSDRSKMRYTEALLNEVMRFCSLVPLSVFHWTSEDVEFHGYTIPKDTMIMPNLYGAHFDEEVWGDPENFRPDRFLDANGNPKKYDTVLVVSLILLQKKPKNFPPGPLGLPIVGHLPLLDKLSTELLSMFVKAVRKLQIFNAGFYLAVGLTEKSRMICAMSRDAQKK</sequence>
<comment type="caution">
    <text evidence="9">The sequence shown here is derived from an EMBL/GenBank/DDBJ whole genome shotgun (WGS) entry which is preliminary data.</text>
</comment>
<evidence type="ECO:0000313" key="10">
    <source>
        <dbReference type="Proteomes" id="UP000708208"/>
    </source>
</evidence>
<keyword evidence="7" id="KW-0503">Monooxygenase</keyword>
<dbReference type="PANTHER" id="PTHR24300">
    <property type="entry name" value="CYTOCHROME P450 508A4-RELATED"/>
    <property type="match status" value="1"/>
</dbReference>
<feature type="chain" id="PRO_5035298329" description="Cytochrome P450" evidence="8">
    <location>
        <begin position="20"/>
        <end position="502"/>
    </location>
</feature>
<dbReference type="GO" id="GO:0005737">
    <property type="term" value="C:cytoplasm"/>
    <property type="evidence" value="ECO:0007669"/>
    <property type="project" value="TreeGrafter"/>
</dbReference>
<keyword evidence="3" id="KW-0349">Heme</keyword>
<comment type="cofactor">
    <cofactor evidence="1">
        <name>heme</name>
        <dbReference type="ChEBI" id="CHEBI:30413"/>
    </cofactor>
</comment>